<dbReference type="Proteomes" id="UP000283269">
    <property type="component" value="Unassembled WGS sequence"/>
</dbReference>
<dbReference type="PANTHER" id="PTHR33481">
    <property type="entry name" value="REVERSE TRANSCRIPTASE"/>
    <property type="match status" value="1"/>
</dbReference>
<dbReference type="OrthoDB" id="412006at2759"/>
<feature type="domain" description="Reverse transcriptase" evidence="1">
    <location>
        <begin position="323"/>
        <end position="585"/>
    </location>
</feature>
<comment type="caution">
    <text evidence="2">The sequence shown here is derived from an EMBL/GenBank/DDBJ whole genome shotgun (WGS) entry which is preliminary data.</text>
</comment>
<dbReference type="PROSITE" id="PS50878">
    <property type="entry name" value="RT_POL"/>
    <property type="match status" value="1"/>
</dbReference>
<name>A0A409X8P6_PSICY</name>
<dbReference type="SUPFAM" id="SSF56219">
    <property type="entry name" value="DNase I-like"/>
    <property type="match status" value="1"/>
</dbReference>
<sequence length="1063" mass="118964">MNIYSDKTHTPALLLAEEVASLPPFIYMGGDFNIHSQEWDGGHRGHPGVATQLLNMALELGLQWAPFVNLGPTFYLRIQGFRSTVIDLEFMQPDQTLMAQVTRVHNAMGKLDHILLTTTLSISADSGAMPCRALKANRAEQIRFVRVIKREFAMKVDEHAPLNTPDQIDTVAQAIADLFSAAWETCSREVTITRHSKLWWMDECSVTLQAYREHGLPEDWKLYSHLGPHVLGPTAQATTLWDALHNTYNSVSDCPFDINILDSIPNMPVQGWVPFSALEMREALASCSNVSAPGLDHIKWSHLKMLMRGPTHVFTVLLSLANACLRVGHWPKHFKESMSVIIPKLNKPSYSAPKAFRPIVLLNTVDQRDPSKIHRGCLILTHMVHAGWAKGLKTSVIAFDVVQFFPSLNHEVLMAILRKLGFSDNVVKFFSHYLVGRSTQYAWGDFVSDLCQADVRVGQGSALSPVLSALYLTLIMRLFEQDPLTCGCFLLSYVNDGTLVVQSKNWTRTGARQGCFLLSYVNDGTLVVQSKSLLDNCAALKWAYGVIFELFKKFGLALKHNKSEVFHFDRSHSKDNPPVDLGYAMYTGATPLKPKLYWRYLGFYFDCKLTFTEHVRYYSTKASSTVKAMKMLGSSTQVTYGFCLWYFAAAHCKSALHHLSVMQHSAALWITGAFCTSPTGGVEALAGLPPINLLLRRLSEQANYRFATLTLTHPTMSEPEIFRTSGTLFEADTNVPALMETLLPMNPLSRLGHTKHLNKLWDKISEKIRTYYAETDASLPLSGWHQAIAASILFSGGAERWRARHVAGKVTAPDAELYAIRSAIVNATSRDDCMDIFIFTDSMASARRAVDPSIHSEQGHSVAVCEALQTWFTRRDGQSITFVYVPSCLQWDLHYKAHKYTTELKVALGPRPATSFDSLLVQAALSCGDSWNVLFQDPEYRGRNFLHLKTVDGAVAQPGGKDNLWVHFANMSSPQLYARMCRCILNHAPIGSYYSRFNLNDGETSCPCGCPWEICTHILTCKRTYCPPRACELRQPTMLCYLHSFLEMNPKVFAFCSAPTGVS</sequence>
<dbReference type="Pfam" id="PF00078">
    <property type="entry name" value="RVT_1"/>
    <property type="match status" value="1"/>
</dbReference>
<dbReference type="AlphaFoldDB" id="A0A409X8P6"/>
<evidence type="ECO:0000259" key="1">
    <source>
        <dbReference type="PROSITE" id="PS50878"/>
    </source>
</evidence>
<evidence type="ECO:0000313" key="3">
    <source>
        <dbReference type="Proteomes" id="UP000283269"/>
    </source>
</evidence>
<evidence type="ECO:0000313" key="2">
    <source>
        <dbReference type="EMBL" id="PPQ87168.1"/>
    </source>
</evidence>
<keyword evidence="3" id="KW-1185">Reference proteome</keyword>
<dbReference type="Gene3D" id="3.60.10.10">
    <property type="entry name" value="Endonuclease/exonuclease/phosphatase"/>
    <property type="match status" value="1"/>
</dbReference>
<dbReference type="STRING" id="93625.A0A409X8P6"/>
<gene>
    <name evidence="2" type="ORF">CVT25_014709</name>
</gene>
<proteinExistence type="predicted"/>
<dbReference type="InParanoid" id="A0A409X8P6"/>
<dbReference type="PANTHER" id="PTHR33481:SF1">
    <property type="entry name" value="ENDONUCLEASE_EXONUCLEASE_PHOSPHATASE DOMAIN-CONTAINING PROTEIN-RELATED"/>
    <property type="match status" value="1"/>
</dbReference>
<dbReference type="InterPro" id="IPR036691">
    <property type="entry name" value="Endo/exonu/phosph_ase_sf"/>
</dbReference>
<accession>A0A409X8P6</accession>
<dbReference type="EMBL" id="NHYD01002353">
    <property type="protein sequence ID" value="PPQ87168.1"/>
    <property type="molecule type" value="Genomic_DNA"/>
</dbReference>
<protein>
    <recommendedName>
        <fullName evidence="1">Reverse transcriptase domain-containing protein</fullName>
    </recommendedName>
</protein>
<organism evidence="2 3">
    <name type="scientific">Psilocybe cyanescens</name>
    <dbReference type="NCBI Taxonomy" id="93625"/>
    <lineage>
        <taxon>Eukaryota</taxon>
        <taxon>Fungi</taxon>
        <taxon>Dikarya</taxon>
        <taxon>Basidiomycota</taxon>
        <taxon>Agaricomycotina</taxon>
        <taxon>Agaricomycetes</taxon>
        <taxon>Agaricomycetidae</taxon>
        <taxon>Agaricales</taxon>
        <taxon>Agaricineae</taxon>
        <taxon>Strophariaceae</taxon>
        <taxon>Psilocybe</taxon>
    </lineage>
</organism>
<reference evidence="2 3" key="1">
    <citation type="journal article" date="2018" name="Evol. Lett.">
        <title>Horizontal gene cluster transfer increased hallucinogenic mushroom diversity.</title>
        <authorList>
            <person name="Reynolds H.T."/>
            <person name="Vijayakumar V."/>
            <person name="Gluck-Thaler E."/>
            <person name="Korotkin H.B."/>
            <person name="Matheny P.B."/>
            <person name="Slot J.C."/>
        </authorList>
    </citation>
    <scope>NUCLEOTIDE SEQUENCE [LARGE SCALE GENOMIC DNA]</scope>
    <source>
        <strain evidence="2 3">2631</strain>
    </source>
</reference>
<dbReference type="InterPro" id="IPR000477">
    <property type="entry name" value="RT_dom"/>
</dbReference>